<protein>
    <submittedName>
        <fullName evidence="1">Uncharacterized protein</fullName>
    </submittedName>
</protein>
<dbReference type="Proteomes" id="UP000501900">
    <property type="component" value="Genome"/>
</dbReference>
<organism evidence="1 2">
    <name type="scientific">Synechococcus phage S-H34</name>
    <dbReference type="NCBI Taxonomy" id="2718942"/>
    <lineage>
        <taxon>Viruses</taxon>
        <taxon>Duplodnaviria</taxon>
        <taxon>Heunggongvirae</taxon>
        <taxon>Uroviricota</taxon>
        <taxon>Caudoviricetes</taxon>
        <taxon>Pantevenvirales</taxon>
        <taxon>Kyanoviridae</taxon>
        <taxon>Makaravirus</taxon>
        <taxon>Makaravirus thirtyfour</taxon>
    </lineage>
</organism>
<dbReference type="GeneID" id="77946911"/>
<evidence type="ECO:0000313" key="2">
    <source>
        <dbReference type="Proteomes" id="UP000501900"/>
    </source>
</evidence>
<dbReference type="EMBL" id="MT162467">
    <property type="protein sequence ID" value="QIN97033.1"/>
    <property type="molecule type" value="Genomic_DNA"/>
</dbReference>
<reference evidence="1 2" key="1">
    <citation type="submission" date="2020-03" db="EMBL/GenBank/DDBJ databases">
        <title>The Isolation and Genome Sequence of a Novel Cyanophage S-H34 from the Huanghai Sea, China.</title>
        <authorList>
            <person name="Jiang T."/>
        </authorList>
    </citation>
    <scope>NUCLEOTIDE SEQUENCE [LARGE SCALE GENOMIC DNA]</scope>
</reference>
<keyword evidence="2" id="KW-1185">Reference proteome</keyword>
<evidence type="ECO:0000313" key="1">
    <source>
        <dbReference type="EMBL" id="QIN97033.1"/>
    </source>
</evidence>
<name>A0A6G8R6M3_9CAUD</name>
<dbReference type="KEGG" id="vg:77946911"/>
<accession>A0A6G8R6M3</accession>
<dbReference type="RefSeq" id="YP_010670701.1">
    <property type="nucleotide sequence ID" value="NC_070965.1"/>
</dbReference>
<sequence length="116" mass="12583">MAVKVLVTAIGQHLMADVKQVEDQDSGEVLAYWLTDAQLVNYEVTEEGQIGVQFGSYCPIANGGEFSLRRDHVVAILDPREDALATYTELTNPATVEAAIDPEVVTDATESDSPEE</sequence>
<proteinExistence type="predicted"/>
<dbReference type="Gene3D" id="2.30.30.100">
    <property type="match status" value="1"/>
</dbReference>